<protein>
    <recommendedName>
        <fullName evidence="9">MFS transporter</fullName>
    </recommendedName>
</protein>
<keyword evidence="8" id="KW-1185">Reference proteome</keyword>
<evidence type="ECO:0000256" key="3">
    <source>
        <dbReference type="ARBA" id="ARBA00022692"/>
    </source>
</evidence>
<keyword evidence="2" id="KW-0813">Transport</keyword>
<evidence type="ECO:0000256" key="6">
    <source>
        <dbReference type="SAM" id="Phobius"/>
    </source>
</evidence>
<evidence type="ECO:0000256" key="5">
    <source>
        <dbReference type="ARBA" id="ARBA00023136"/>
    </source>
</evidence>
<dbReference type="InterPro" id="IPR009716">
    <property type="entry name" value="Ferroportin-1"/>
</dbReference>
<feature type="transmembrane region" description="Helical" evidence="6">
    <location>
        <begin position="310"/>
        <end position="327"/>
    </location>
</feature>
<gene>
    <name evidence="7" type="ORF">SHI21_19815</name>
</gene>
<evidence type="ECO:0000256" key="4">
    <source>
        <dbReference type="ARBA" id="ARBA00022989"/>
    </source>
</evidence>
<evidence type="ECO:0000313" key="7">
    <source>
        <dbReference type="EMBL" id="MEA9358494.1"/>
    </source>
</evidence>
<evidence type="ECO:0000313" key="8">
    <source>
        <dbReference type="Proteomes" id="UP001302274"/>
    </source>
</evidence>
<keyword evidence="4 6" id="KW-1133">Transmembrane helix</keyword>
<keyword evidence="3 6" id="KW-0812">Transmembrane</keyword>
<dbReference type="Pfam" id="PF06963">
    <property type="entry name" value="FPN1"/>
    <property type="match status" value="2"/>
</dbReference>
<feature type="transmembrane region" description="Helical" evidence="6">
    <location>
        <begin position="240"/>
        <end position="266"/>
    </location>
</feature>
<dbReference type="PANTHER" id="PTHR11660:SF57">
    <property type="entry name" value="SOLUTE CARRIER FAMILY 40 MEMBER"/>
    <property type="match status" value="1"/>
</dbReference>
<dbReference type="SUPFAM" id="SSF103473">
    <property type="entry name" value="MFS general substrate transporter"/>
    <property type="match status" value="1"/>
</dbReference>
<dbReference type="PANTHER" id="PTHR11660">
    <property type="entry name" value="SOLUTE CARRIER FAMILY 40 MEMBER"/>
    <property type="match status" value="1"/>
</dbReference>
<dbReference type="Gene3D" id="1.20.1250.20">
    <property type="entry name" value="MFS general substrate transporter like domains"/>
    <property type="match status" value="1"/>
</dbReference>
<name>A0ABU5VZJ2_9BACT</name>
<dbReference type="EMBL" id="JAYGJQ010000003">
    <property type="protein sequence ID" value="MEA9358494.1"/>
    <property type="molecule type" value="Genomic_DNA"/>
</dbReference>
<feature type="transmembrane region" description="Helical" evidence="6">
    <location>
        <begin position="181"/>
        <end position="202"/>
    </location>
</feature>
<feature type="transmembrane region" description="Helical" evidence="6">
    <location>
        <begin position="158"/>
        <end position="175"/>
    </location>
</feature>
<feature type="transmembrane region" description="Helical" evidence="6">
    <location>
        <begin position="70"/>
        <end position="94"/>
    </location>
</feature>
<evidence type="ECO:0008006" key="9">
    <source>
        <dbReference type="Google" id="ProtNLM"/>
    </source>
</evidence>
<organism evidence="7 8">
    <name type="scientific">Bacteriovorax antarcticus</name>
    <dbReference type="NCBI Taxonomy" id="3088717"/>
    <lineage>
        <taxon>Bacteria</taxon>
        <taxon>Pseudomonadati</taxon>
        <taxon>Bdellovibrionota</taxon>
        <taxon>Bacteriovoracia</taxon>
        <taxon>Bacteriovoracales</taxon>
        <taxon>Bacteriovoracaceae</taxon>
        <taxon>Bacteriovorax</taxon>
    </lineage>
</organism>
<proteinExistence type="predicted"/>
<dbReference type="RefSeq" id="WP_323578918.1">
    <property type="nucleotide sequence ID" value="NZ_JAYGJQ010000003.1"/>
</dbReference>
<dbReference type="Proteomes" id="UP001302274">
    <property type="component" value="Unassembled WGS sequence"/>
</dbReference>
<reference evidence="7 8" key="1">
    <citation type="submission" date="2023-11" db="EMBL/GenBank/DDBJ databases">
        <title>A Novel Polar Bacteriovorax (B. antarcticus) Isolated from the Biocrust in Antarctica.</title>
        <authorList>
            <person name="Mun W."/>
            <person name="Choi S.Y."/>
            <person name="Mitchell R.J."/>
        </authorList>
    </citation>
    <scope>NUCLEOTIDE SEQUENCE [LARGE SCALE GENOMIC DNA]</scope>
    <source>
        <strain evidence="7 8">PP10</strain>
    </source>
</reference>
<feature type="transmembrane region" description="Helical" evidence="6">
    <location>
        <begin position="372"/>
        <end position="391"/>
    </location>
</feature>
<sequence length="433" mass="48269">MSMQFKILLSRFLTRFGDQAWDFAVPLVLIQIFPGKMQLIALVYLFSKLAQILIGPSVARRIDNNKRINIYKLGIGSQTIAMIFMWLAIISLFIGQTEGANFSLPQYVLILFLLSIFSAISNLGSSLMDISVGFDLAVDVLPESELTTFNSRLKRLDLLTEVTAPIFTGLVFSLFSDKTDFWGFTIVAILNLLTFMPEYYLLKATQNSASYKEKISVPVPSINFLTVFFESMKKLKNKPYALVIVSYAFLWLSALSPHGVLLTSYLKDGARVSEMTIGLFRGLGAFFGLIPTFLFSIIKEKKGLVSTSKIFIQFQFICILASVISFYYLDNIYIFLVLILFSRIGLYGFSIGETELRQLLIPKDKRGEVNGIANSTTSMATLVLFLVASILGNTSNFGMMVIFSAIAVLIALILFIKFSLRNTVTADVKSGAI</sequence>
<dbReference type="InterPro" id="IPR036259">
    <property type="entry name" value="MFS_trans_sf"/>
</dbReference>
<feature type="transmembrane region" description="Helical" evidence="6">
    <location>
        <begin position="397"/>
        <end position="416"/>
    </location>
</feature>
<comment type="caution">
    <text evidence="7">The sequence shown here is derived from an EMBL/GenBank/DDBJ whole genome shotgun (WGS) entry which is preliminary data.</text>
</comment>
<feature type="transmembrane region" description="Helical" evidence="6">
    <location>
        <begin position="278"/>
        <end position="298"/>
    </location>
</feature>
<comment type="subcellular location">
    <subcellularLocation>
        <location evidence="1">Membrane</location>
        <topology evidence="1">Multi-pass membrane protein</topology>
    </subcellularLocation>
</comment>
<feature type="transmembrane region" description="Helical" evidence="6">
    <location>
        <begin position="333"/>
        <end position="351"/>
    </location>
</feature>
<feature type="transmembrane region" description="Helical" evidence="6">
    <location>
        <begin position="106"/>
        <end position="124"/>
    </location>
</feature>
<accession>A0ABU5VZJ2</accession>
<evidence type="ECO:0000256" key="1">
    <source>
        <dbReference type="ARBA" id="ARBA00004141"/>
    </source>
</evidence>
<evidence type="ECO:0000256" key="2">
    <source>
        <dbReference type="ARBA" id="ARBA00022448"/>
    </source>
</evidence>
<keyword evidence="5 6" id="KW-0472">Membrane</keyword>